<reference evidence="1" key="1">
    <citation type="submission" date="2019-08" db="EMBL/GenBank/DDBJ databases">
        <authorList>
            <person name="Kucharzyk K."/>
            <person name="Murdoch R.W."/>
            <person name="Higgins S."/>
            <person name="Loffler F."/>
        </authorList>
    </citation>
    <scope>NUCLEOTIDE SEQUENCE</scope>
</reference>
<evidence type="ECO:0000313" key="1">
    <source>
        <dbReference type="EMBL" id="MPM99629.1"/>
    </source>
</evidence>
<gene>
    <name evidence="1" type="ORF">SDC9_146821</name>
</gene>
<comment type="caution">
    <text evidence="1">The sequence shown here is derived from an EMBL/GenBank/DDBJ whole genome shotgun (WGS) entry which is preliminary data.</text>
</comment>
<dbReference type="EMBL" id="VSSQ01045721">
    <property type="protein sequence ID" value="MPM99629.1"/>
    <property type="molecule type" value="Genomic_DNA"/>
</dbReference>
<name>A0A645EE67_9ZZZZ</name>
<organism evidence="1">
    <name type="scientific">bioreactor metagenome</name>
    <dbReference type="NCBI Taxonomy" id="1076179"/>
    <lineage>
        <taxon>unclassified sequences</taxon>
        <taxon>metagenomes</taxon>
        <taxon>ecological metagenomes</taxon>
    </lineage>
</organism>
<accession>A0A645EE67</accession>
<protein>
    <submittedName>
        <fullName evidence="1">Uncharacterized protein</fullName>
    </submittedName>
</protein>
<proteinExistence type="predicted"/>
<sequence>MLAFAKLGNDADFGELFFRKLALDVKAADGFHFVAKEIDTIGQFVRKRKNVQDTSACGVLPRLVNVIHTGKAIRVQHLRYKTGIHLFAHRQP</sequence>
<dbReference type="AlphaFoldDB" id="A0A645EE67"/>